<dbReference type="EMBL" id="LAIR01000002">
    <property type="protein sequence ID" value="KNX36764.1"/>
    <property type="molecule type" value="Genomic_DNA"/>
</dbReference>
<dbReference type="InterPro" id="IPR000524">
    <property type="entry name" value="Tscrpt_reg_HTH_GntR"/>
</dbReference>
<dbReference type="CDD" id="cd07377">
    <property type="entry name" value="WHTH_GntR"/>
    <property type="match status" value="1"/>
</dbReference>
<evidence type="ECO:0000256" key="3">
    <source>
        <dbReference type="ARBA" id="ARBA00023163"/>
    </source>
</evidence>
<accession>A0A0L6CGB6</accession>
<evidence type="ECO:0000256" key="2">
    <source>
        <dbReference type="ARBA" id="ARBA00023125"/>
    </source>
</evidence>
<gene>
    <name evidence="5" type="ORF">VV01_05760</name>
</gene>
<keyword evidence="3" id="KW-0804">Transcription</keyword>
<dbReference type="PRINTS" id="PR00035">
    <property type="entry name" value="HTHGNTR"/>
</dbReference>
<reference evidence="6" key="1">
    <citation type="submission" date="2015-03" db="EMBL/GenBank/DDBJ databases">
        <title>Luteipulveratus halotolerans sp. nov., a novel actinobacterium (Dermacoccaceae) from Sarawak, Malaysia.</title>
        <authorList>
            <person name="Juboi H."/>
            <person name="Basik A."/>
            <person name="Shamsul S.S."/>
            <person name="Arnold P."/>
            <person name="Schmitt E.K."/>
            <person name="Sanglier J.-J."/>
            <person name="Yeo T."/>
        </authorList>
    </citation>
    <scope>NUCLEOTIDE SEQUENCE [LARGE SCALE GENOMIC DNA]</scope>
    <source>
        <strain evidence="6">C296001</strain>
    </source>
</reference>
<name>A0A0L6CGB6_9MICO</name>
<dbReference type="PROSITE" id="PS50949">
    <property type="entry name" value="HTH_GNTR"/>
    <property type="match status" value="1"/>
</dbReference>
<dbReference type="GO" id="GO:0003700">
    <property type="term" value="F:DNA-binding transcription factor activity"/>
    <property type="evidence" value="ECO:0007669"/>
    <property type="project" value="InterPro"/>
</dbReference>
<organism evidence="5 6">
    <name type="scientific">Luteipulveratus halotolerans</name>
    <dbReference type="NCBI Taxonomy" id="1631356"/>
    <lineage>
        <taxon>Bacteria</taxon>
        <taxon>Bacillati</taxon>
        <taxon>Actinomycetota</taxon>
        <taxon>Actinomycetes</taxon>
        <taxon>Micrococcales</taxon>
        <taxon>Dermacoccaceae</taxon>
        <taxon>Luteipulveratus</taxon>
    </lineage>
</organism>
<protein>
    <submittedName>
        <fullName evidence="5">GntR family transcriptional regulator</fullName>
    </submittedName>
</protein>
<dbReference type="STRING" id="1631356.VV01_05760"/>
<dbReference type="InterPro" id="IPR036388">
    <property type="entry name" value="WH-like_DNA-bd_sf"/>
</dbReference>
<dbReference type="PANTHER" id="PTHR43537:SF5">
    <property type="entry name" value="UXU OPERON TRANSCRIPTIONAL REGULATOR"/>
    <property type="match status" value="1"/>
</dbReference>
<keyword evidence="6" id="KW-1185">Reference proteome</keyword>
<dbReference type="RefSeq" id="WP_050669051.1">
    <property type="nucleotide sequence ID" value="NZ_LAIR01000002.1"/>
</dbReference>
<dbReference type="OrthoDB" id="3567645at2"/>
<sequence>MTSAPGDRDQAARPPRAWEVVVAWVEKRILGGELKVGEQLPAERDLAEQLGVSRSAVREAVRTLQASGVVRSAVGAGATGGTTIAATPHEALTRMLRLHVALANFPGRDVTEVRVVLERLSVALTAEQASPGEVARVREVLEAMDDDGLDREQFNALDTEFHVAIARAAGNRLAADMTIAIRESMRLPILAGLRRVDDWHQHRAALREQHHGIMRAIEARQADAAADLVEQHIRTAFASIGVDPD</sequence>
<dbReference type="SUPFAM" id="SSF46785">
    <property type="entry name" value="Winged helix' DNA-binding domain"/>
    <property type="match status" value="1"/>
</dbReference>
<dbReference type="SMART" id="SM00345">
    <property type="entry name" value="HTH_GNTR"/>
    <property type="match status" value="1"/>
</dbReference>
<dbReference type="SMART" id="SM00895">
    <property type="entry name" value="FCD"/>
    <property type="match status" value="1"/>
</dbReference>
<dbReference type="Pfam" id="PF00392">
    <property type="entry name" value="GntR"/>
    <property type="match status" value="1"/>
</dbReference>
<dbReference type="GO" id="GO:0003677">
    <property type="term" value="F:DNA binding"/>
    <property type="evidence" value="ECO:0007669"/>
    <property type="project" value="UniProtKB-KW"/>
</dbReference>
<dbReference type="InterPro" id="IPR008920">
    <property type="entry name" value="TF_FadR/GntR_C"/>
</dbReference>
<dbReference type="Proteomes" id="UP000037397">
    <property type="component" value="Unassembled WGS sequence"/>
</dbReference>
<dbReference type="Gene3D" id="1.10.10.10">
    <property type="entry name" value="Winged helix-like DNA-binding domain superfamily/Winged helix DNA-binding domain"/>
    <property type="match status" value="1"/>
</dbReference>
<evidence type="ECO:0000313" key="5">
    <source>
        <dbReference type="EMBL" id="KNX36764.1"/>
    </source>
</evidence>
<evidence type="ECO:0000259" key="4">
    <source>
        <dbReference type="PROSITE" id="PS50949"/>
    </source>
</evidence>
<dbReference type="Pfam" id="PF07729">
    <property type="entry name" value="FCD"/>
    <property type="match status" value="1"/>
</dbReference>
<keyword evidence="1" id="KW-0805">Transcription regulation</keyword>
<dbReference type="SUPFAM" id="SSF48008">
    <property type="entry name" value="GntR ligand-binding domain-like"/>
    <property type="match status" value="1"/>
</dbReference>
<feature type="domain" description="HTH gntR-type" evidence="4">
    <location>
        <begin position="15"/>
        <end position="87"/>
    </location>
</feature>
<dbReference type="Gene3D" id="1.20.120.530">
    <property type="entry name" value="GntR ligand-binding domain-like"/>
    <property type="match status" value="1"/>
</dbReference>
<dbReference type="InterPro" id="IPR036390">
    <property type="entry name" value="WH_DNA-bd_sf"/>
</dbReference>
<dbReference type="InterPro" id="IPR011711">
    <property type="entry name" value="GntR_C"/>
</dbReference>
<keyword evidence="2" id="KW-0238">DNA-binding</keyword>
<comment type="caution">
    <text evidence="5">The sequence shown here is derived from an EMBL/GenBank/DDBJ whole genome shotgun (WGS) entry which is preliminary data.</text>
</comment>
<evidence type="ECO:0000256" key="1">
    <source>
        <dbReference type="ARBA" id="ARBA00023015"/>
    </source>
</evidence>
<evidence type="ECO:0000313" key="6">
    <source>
        <dbReference type="Proteomes" id="UP000037397"/>
    </source>
</evidence>
<dbReference type="AlphaFoldDB" id="A0A0L6CGB6"/>
<dbReference type="PANTHER" id="PTHR43537">
    <property type="entry name" value="TRANSCRIPTIONAL REGULATOR, GNTR FAMILY"/>
    <property type="match status" value="1"/>
</dbReference>
<dbReference type="PATRIC" id="fig|1631356.3.peg.1097"/>
<proteinExistence type="predicted"/>